<organism evidence="2 3">
    <name type="scientific">Dreissena polymorpha</name>
    <name type="common">Zebra mussel</name>
    <name type="synonym">Mytilus polymorpha</name>
    <dbReference type="NCBI Taxonomy" id="45954"/>
    <lineage>
        <taxon>Eukaryota</taxon>
        <taxon>Metazoa</taxon>
        <taxon>Spiralia</taxon>
        <taxon>Lophotrochozoa</taxon>
        <taxon>Mollusca</taxon>
        <taxon>Bivalvia</taxon>
        <taxon>Autobranchia</taxon>
        <taxon>Heteroconchia</taxon>
        <taxon>Euheterodonta</taxon>
        <taxon>Imparidentia</taxon>
        <taxon>Neoheterodontei</taxon>
        <taxon>Myida</taxon>
        <taxon>Dreissenoidea</taxon>
        <taxon>Dreissenidae</taxon>
        <taxon>Dreissena</taxon>
    </lineage>
</organism>
<comment type="caution">
    <text evidence="2">The sequence shown here is derived from an EMBL/GenBank/DDBJ whole genome shotgun (WGS) entry which is preliminary data.</text>
</comment>
<evidence type="ECO:0000313" key="2">
    <source>
        <dbReference type="EMBL" id="KAH3771053.1"/>
    </source>
</evidence>
<accession>A0A9D4E0V8</accession>
<reference evidence="2" key="2">
    <citation type="submission" date="2020-11" db="EMBL/GenBank/DDBJ databases">
        <authorList>
            <person name="McCartney M.A."/>
            <person name="Auch B."/>
            <person name="Kono T."/>
            <person name="Mallez S."/>
            <person name="Becker A."/>
            <person name="Gohl D.M."/>
            <person name="Silverstein K.A.T."/>
            <person name="Koren S."/>
            <person name="Bechman K.B."/>
            <person name="Herman A."/>
            <person name="Abrahante J.E."/>
            <person name="Garbe J."/>
        </authorList>
    </citation>
    <scope>NUCLEOTIDE SEQUENCE</scope>
    <source>
        <strain evidence="2">Duluth1</strain>
        <tissue evidence="2">Whole animal</tissue>
    </source>
</reference>
<name>A0A9D4E0V8_DREPO</name>
<reference evidence="2" key="1">
    <citation type="journal article" date="2019" name="bioRxiv">
        <title>The Genome of the Zebra Mussel, Dreissena polymorpha: A Resource for Invasive Species Research.</title>
        <authorList>
            <person name="McCartney M.A."/>
            <person name="Auch B."/>
            <person name="Kono T."/>
            <person name="Mallez S."/>
            <person name="Zhang Y."/>
            <person name="Obille A."/>
            <person name="Becker A."/>
            <person name="Abrahante J.E."/>
            <person name="Garbe J."/>
            <person name="Badalamenti J.P."/>
            <person name="Herman A."/>
            <person name="Mangelson H."/>
            <person name="Liachko I."/>
            <person name="Sullivan S."/>
            <person name="Sone E.D."/>
            <person name="Koren S."/>
            <person name="Silverstein K.A.T."/>
            <person name="Beckman K.B."/>
            <person name="Gohl D.M."/>
        </authorList>
    </citation>
    <scope>NUCLEOTIDE SEQUENCE</scope>
    <source>
        <strain evidence="2">Duluth1</strain>
        <tissue evidence="2">Whole animal</tissue>
    </source>
</reference>
<dbReference type="AlphaFoldDB" id="A0A9D4E0V8"/>
<keyword evidence="3" id="KW-1185">Reference proteome</keyword>
<evidence type="ECO:0000256" key="1">
    <source>
        <dbReference type="SAM" id="MobiDB-lite"/>
    </source>
</evidence>
<evidence type="ECO:0000313" key="3">
    <source>
        <dbReference type="Proteomes" id="UP000828390"/>
    </source>
</evidence>
<sequence length="93" mass="10581">MNKYEELLQLSQDPEKCAGSTMFSSISSLFVAIATTILDIRTELNDVHNLHIAICPCFKFYENNMKSLKLSQDPEKCDRLTDSLTDGHTERKP</sequence>
<proteinExistence type="predicted"/>
<dbReference type="EMBL" id="JAIWYP010000009">
    <property type="protein sequence ID" value="KAH3771053.1"/>
    <property type="molecule type" value="Genomic_DNA"/>
</dbReference>
<gene>
    <name evidence="2" type="ORF">DPMN_172353</name>
</gene>
<dbReference type="Proteomes" id="UP000828390">
    <property type="component" value="Unassembled WGS sequence"/>
</dbReference>
<feature type="region of interest" description="Disordered" evidence="1">
    <location>
        <begin position="72"/>
        <end position="93"/>
    </location>
</feature>
<protein>
    <submittedName>
        <fullName evidence="2">Uncharacterized protein</fullName>
    </submittedName>
</protein>